<protein>
    <submittedName>
        <fullName evidence="1">Uncharacterized protein</fullName>
    </submittedName>
</protein>
<keyword evidence="2" id="KW-1185">Reference proteome</keyword>
<proteinExistence type="predicted"/>
<reference evidence="1" key="2">
    <citation type="submission" date="2025-09" db="UniProtKB">
        <authorList>
            <consortium name="EnsemblPlants"/>
        </authorList>
    </citation>
    <scope>IDENTIFICATION</scope>
</reference>
<reference evidence="1" key="1">
    <citation type="submission" date="2021-05" db="EMBL/GenBank/DDBJ databases">
        <authorList>
            <person name="Scholz U."/>
            <person name="Mascher M."/>
            <person name="Fiebig A."/>
        </authorList>
    </citation>
    <scope>NUCLEOTIDE SEQUENCE [LARGE SCALE GENOMIC DNA]</scope>
</reference>
<dbReference type="Proteomes" id="UP001732700">
    <property type="component" value="Chromosome 3A"/>
</dbReference>
<dbReference type="EnsemblPlants" id="AVESA.00010b.r2.3AG0425950.1">
    <property type="protein sequence ID" value="AVESA.00010b.r2.3AG0425950.1.CDS"/>
    <property type="gene ID" value="AVESA.00010b.r2.3AG0425950"/>
</dbReference>
<evidence type="ECO:0000313" key="2">
    <source>
        <dbReference type="Proteomes" id="UP001732700"/>
    </source>
</evidence>
<name>A0ACD5VG68_AVESA</name>
<accession>A0ACD5VG68</accession>
<organism evidence="1 2">
    <name type="scientific">Avena sativa</name>
    <name type="common">Oat</name>
    <dbReference type="NCBI Taxonomy" id="4498"/>
    <lineage>
        <taxon>Eukaryota</taxon>
        <taxon>Viridiplantae</taxon>
        <taxon>Streptophyta</taxon>
        <taxon>Embryophyta</taxon>
        <taxon>Tracheophyta</taxon>
        <taxon>Spermatophyta</taxon>
        <taxon>Magnoliopsida</taxon>
        <taxon>Liliopsida</taxon>
        <taxon>Poales</taxon>
        <taxon>Poaceae</taxon>
        <taxon>BOP clade</taxon>
        <taxon>Pooideae</taxon>
        <taxon>Poodae</taxon>
        <taxon>Poeae</taxon>
        <taxon>Poeae Chloroplast Group 1 (Aveneae type)</taxon>
        <taxon>Aveninae</taxon>
        <taxon>Avena</taxon>
    </lineage>
</organism>
<evidence type="ECO:0000313" key="1">
    <source>
        <dbReference type="EnsemblPlants" id="AVESA.00010b.r2.3AG0425950.1.CDS"/>
    </source>
</evidence>
<sequence length="223" mass="24449">MVKGAIRYEPGPAFQESVEEGMLEISPSDSTELWLIQWPINHVDASDFDGKEVSLKLHHDGNLGNLEDSSGKSYELVSFAAQRPDATVFIPSGSEMKAVGKISRRVSLVRYPEPRELEKEKPGFGSTPSSKRSAGSSRKTMSRFTGGSKNRSSQGSAFSLGQHSVEPGSKHKKRRRDESSLGHSEKSNQGSQARGTESNTTSEMPQTPVEKSNKKKKKVRIAE</sequence>